<dbReference type="AlphaFoldDB" id="A0A2I1H661"/>
<keyword evidence="3" id="KW-1185">Reference proteome</keyword>
<evidence type="ECO:0000313" key="3">
    <source>
        <dbReference type="Proteomes" id="UP000234323"/>
    </source>
</evidence>
<dbReference type="Pfam" id="PF13843">
    <property type="entry name" value="DDE_Tnp_1_7"/>
    <property type="match status" value="1"/>
</dbReference>
<organism evidence="2 3">
    <name type="scientific">Rhizophagus irregularis</name>
    <dbReference type="NCBI Taxonomy" id="588596"/>
    <lineage>
        <taxon>Eukaryota</taxon>
        <taxon>Fungi</taxon>
        <taxon>Fungi incertae sedis</taxon>
        <taxon>Mucoromycota</taxon>
        <taxon>Glomeromycotina</taxon>
        <taxon>Glomeromycetes</taxon>
        <taxon>Glomerales</taxon>
        <taxon>Glomeraceae</taxon>
        <taxon>Rhizophagus</taxon>
    </lineage>
</organism>
<evidence type="ECO:0000259" key="1">
    <source>
        <dbReference type="Pfam" id="PF13843"/>
    </source>
</evidence>
<protein>
    <recommendedName>
        <fullName evidence="1">PiggyBac transposable element-derived protein domain-containing protein</fullName>
    </recommendedName>
</protein>
<dbReference type="PANTHER" id="PTHR46599:SF3">
    <property type="entry name" value="PIGGYBAC TRANSPOSABLE ELEMENT-DERIVED PROTEIN 4"/>
    <property type="match status" value="1"/>
</dbReference>
<sequence length="155" mass="17953">MDNYFSSIKLFKYLHKKKIGACGTVRKNSANFPHILKIDRKLDWDTLSGVVVDMCWPFCGWIMAQPCETSTNAVKVRAVFGTASKKSLPISIVIDNYNHFMDGVDIADQLREYYVDELTKQFKFIYIDPTKKQQYVTAKFELLIERLLPEGHFSE</sequence>
<dbReference type="Proteomes" id="UP000234323">
    <property type="component" value="Unassembled WGS sequence"/>
</dbReference>
<reference evidence="2 3" key="1">
    <citation type="submission" date="2015-10" db="EMBL/GenBank/DDBJ databases">
        <title>Genome analyses suggest a sexual origin of heterokaryosis in a supposedly ancient asexual fungus.</title>
        <authorList>
            <person name="Ropars J."/>
            <person name="Sedzielewska K."/>
            <person name="Noel J."/>
            <person name="Charron P."/>
            <person name="Farinelli L."/>
            <person name="Marton T."/>
            <person name="Kruger M."/>
            <person name="Pelin A."/>
            <person name="Brachmann A."/>
            <person name="Corradi N."/>
        </authorList>
    </citation>
    <scope>NUCLEOTIDE SEQUENCE [LARGE SCALE GENOMIC DNA]</scope>
    <source>
        <strain evidence="2 3">A4</strain>
    </source>
</reference>
<dbReference type="VEuPathDB" id="FungiDB:RhiirA1_402899"/>
<name>A0A2I1H661_9GLOM</name>
<accession>A0A2I1H661</accession>
<dbReference type="VEuPathDB" id="FungiDB:FUN_005795"/>
<evidence type="ECO:0000313" key="2">
    <source>
        <dbReference type="EMBL" id="PKY54368.1"/>
    </source>
</evidence>
<feature type="domain" description="PiggyBac transposable element-derived protein" evidence="1">
    <location>
        <begin position="1"/>
        <end position="119"/>
    </location>
</feature>
<dbReference type="PANTHER" id="PTHR46599">
    <property type="entry name" value="PIGGYBAC TRANSPOSABLE ELEMENT-DERIVED PROTEIN 4"/>
    <property type="match status" value="1"/>
</dbReference>
<comment type="caution">
    <text evidence="2">The sequence shown here is derived from an EMBL/GenBank/DDBJ whole genome shotgun (WGS) entry which is preliminary data.</text>
</comment>
<proteinExistence type="predicted"/>
<gene>
    <name evidence="2" type="ORF">RhiirA4_473146</name>
</gene>
<dbReference type="EMBL" id="LLXI01001592">
    <property type="protein sequence ID" value="PKY54368.1"/>
    <property type="molecule type" value="Genomic_DNA"/>
</dbReference>
<dbReference type="InterPro" id="IPR029526">
    <property type="entry name" value="PGBD"/>
</dbReference>